<comment type="catalytic activity">
    <reaction evidence="2">
        <text>2 GTP = 3',3'-c-di-GMP + 2 diphosphate</text>
        <dbReference type="Rhea" id="RHEA:24898"/>
        <dbReference type="ChEBI" id="CHEBI:33019"/>
        <dbReference type="ChEBI" id="CHEBI:37565"/>
        <dbReference type="ChEBI" id="CHEBI:58805"/>
        <dbReference type="EC" id="2.7.7.65"/>
    </reaction>
</comment>
<keyword evidence="3" id="KW-0472">Membrane</keyword>
<evidence type="ECO:0000313" key="5">
    <source>
        <dbReference type="EMBL" id="CAG2158801.1"/>
    </source>
</evidence>
<organism evidence="5 6">
    <name type="scientific">Cupriavidus numazuensis</name>
    <dbReference type="NCBI Taxonomy" id="221992"/>
    <lineage>
        <taxon>Bacteria</taxon>
        <taxon>Pseudomonadati</taxon>
        <taxon>Pseudomonadota</taxon>
        <taxon>Betaproteobacteria</taxon>
        <taxon>Burkholderiales</taxon>
        <taxon>Burkholderiaceae</taxon>
        <taxon>Cupriavidus</taxon>
    </lineage>
</organism>
<proteinExistence type="predicted"/>
<keyword evidence="5" id="KW-0548">Nucleotidyltransferase</keyword>
<evidence type="ECO:0000313" key="6">
    <source>
        <dbReference type="Proteomes" id="UP000672657"/>
    </source>
</evidence>
<dbReference type="Gene3D" id="3.30.70.270">
    <property type="match status" value="1"/>
</dbReference>
<dbReference type="SUPFAM" id="SSF55073">
    <property type="entry name" value="Nucleotide cyclase"/>
    <property type="match status" value="1"/>
</dbReference>
<feature type="domain" description="GGDEF" evidence="4">
    <location>
        <begin position="427"/>
        <end position="569"/>
    </location>
</feature>
<dbReference type="Pfam" id="PF00990">
    <property type="entry name" value="GGDEF"/>
    <property type="match status" value="1"/>
</dbReference>
<feature type="transmembrane region" description="Helical" evidence="3">
    <location>
        <begin position="358"/>
        <end position="380"/>
    </location>
</feature>
<dbReference type="InterPro" id="IPR050469">
    <property type="entry name" value="Diguanylate_Cyclase"/>
</dbReference>
<dbReference type="PANTHER" id="PTHR45138">
    <property type="entry name" value="REGULATORY COMPONENTS OF SENSORY TRANSDUCTION SYSTEM"/>
    <property type="match status" value="1"/>
</dbReference>
<keyword evidence="3" id="KW-1133">Transmembrane helix</keyword>
<dbReference type="EMBL" id="CAJPVI010000050">
    <property type="protein sequence ID" value="CAG2158801.1"/>
    <property type="molecule type" value="Genomic_DNA"/>
</dbReference>
<dbReference type="RefSeq" id="WP_211957043.1">
    <property type="nucleotide sequence ID" value="NZ_CAJPVI010000050.1"/>
</dbReference>
<dbReference type="PROSITE" id="PS50887">
    <property type="entry name" value="GGDEF"/>
    <property type="match status" value="1"/>
</dbReference>
<dbReference type="Proteomes" id="UP000672657">
    <property type="component" value="Unassembled WGS sequence"/>
</dbReference>
<evidence type="ECO:0000259" key="4">
    <source>
        <dbReference type="PROSITE" id="PS50887"/>
    </source>
</evidence>
<name>A0ABM8TRF3_9BURK</name>
<dbReference type="CDD" id="cd01949">
    <property type="entry name" value="GGDEF"/>
    <property type="match status" value="1"/>
</dbReference>
<comment type="caution">
    <text evidence="5">The sequence shown here is derived from an EMBL/GenBank/DDBJ whole genome shotgun (WGS) entry which is preliminary data.</text>
</comment>
<dbReference type="GO" id="GO:0052621">
    <property type="term" value="F:diguanylate cyclase activity"/>
    <property type="evidence" value="ECO:0007669"/>
    <property type="project" value="UniProtKB-EC"/>
</dbReference>
<keyword evidence="3" id="KW-0812">Transmembrane</keyword>
<evidence type="ECO:0000256" key="2">
    <source>
        <dbReference type="ARBA" id="ARBA00034247"/>
    </source>
</evidence>
<reference evidence="5 6" key="1">
    <citation type="submission" date="2021-03" db="EMBL/GenBank/DDBJ databases">
        <authorList>
            <person name="Peeters C."/>
        </authorList>
    </citation>
    <scope>NUCLEOTIDE SEQUENCE [LARGE SCALE GENOMIC DNA]</scope>
    <source>
        <strain evidence="5 6">LMG 26411</strain>
    </source>
</reference>
<dbReference type="InterPro" id="IPR043128">
    <property type="entry name" value="Rev_trsase/Diguanyl_cyclase"/>
</dbReference>
<dbReference type="InterPro" id="IPR029787">
    <property type="entry name" value="Nucleotide_cyclase"/>
</dbReference>
<dbReference type="NCBIfam" id="TIGR00254">
    <property type="entry name" value="GGDEF"/>
    <property type="match status" value="1"/>
</dbReference>
<keyword evidence="5" id="KW-0808">Transferase</keyword>
<evidence type="ECO:0000256" key="1">
    <source>
        <dbReference type="ARBA" id="ARBA00012528"/>
    </source>
</evidence>
<dbReference type="InterPro" id="IPR000160">
    <property type="entry name" value="GGDEF_dom"/>
</dbReference>
<dbReference type="EC" id="2.7.7.65" evidence="1"/>
<sequence>MRPNSSSSASPVTRLWQRASARPRRTVVLCFAAVFAITLVLAGRQYFLVRARELDLRAHRLELQVMALDAAIHAGKRQMRFLRGSAENQFAELRSTGGAPDAAVRNVLAARANTFWGMPVPDSDAPVRGIGRRELAAIPQLNPSEDAFVQDLGVARLMSQLLPVEHNLMAELEVALFISTTGIVVANPPIQDAQMAGLLGAFGDARMLRLAREQANDHAVLFDPSHVRNVGSARLLLVTPVVHGGVVRGAIVLGVPQRVFQQFLQSRARYEGKEALLDGRGALIASSESTFAVSEGDWLKTLPGRWGHVSSPMLLQAGTGRERSGQDFLLFRKLDTADLVLVDYVPAEVLFLSVVSQFSVNFIGVWLLLGILLWSTLLVVDQLLARQIRLSDALRELVRVDALTGLSNRRGLAVGFDGFTQRRQIDRRVALLMLDIDRFKLINDGWGHAAGDEVLKHLATVAKAAVRPRDLVARVGGEEFCVLLPDTVPEDAAEIAERVRLAIAGSVCMPDPTLLRIGAPGREIRYTVSIGVAELVADACDSLDALAAAADQRLYAAKEQGRNRVVAHG</sequence>
<evidence type="ECO:0000256" key="3">
    <source>
        <dbReference type="SAM" id="Phobius"/>
    </source>
</evidence>
<protein>
    <recommendedName>
        <fullName evidence="1">diguanylate cyclase</fullName>
        <ecNumber evidence="1">2.7.7.65</ecNumber>
    </recommendedName>
</protein>
<dbReference type="PANTHER" id="PTHR45138:SF9">
    <property type="entry name" value="DIGUANYLATE CYCLASE DGCM-RELATED"/>
    <property type="match status" value="1"/>
</dbReference>
<dbReference type="SMART" id="SM00267">
    <property type="entry name" value="GGDEF"/>
    <property type="match status" value="1"/>
</dbReference>
<gene>
    <name evidence="5" type="primary">dgcQ_2</name>
    <name evidence="5" type="ORF">LMG26411_06202</name>
</gene>
<keyword evidence="6" id="KW-1185">Reference proteome</keyword>
<accession>A0ABM8TRF3</accession>